<name>A0A380P6P0_WEIVI</name>
<reference evidence="1 2" key="1">
    <citation type="submission" date="2018-06" db="EMBL/GenBank/DDBJ databases">
        <authorList>
            <consortium name="Pathogen Informatics"/>
            <person name="Doyle S."/>
        </authorList>
    </citation>
    <scope>NUCLEOTIDE SEQUENCE [LARGE SCALE GENOMIC DNA]</scope>
    <source>
        <strain evidence="1 2">NCTC13645</strain>
    </source>
</reference>
<dbReference type="AlphaFoldDB" id="A0A380P6P0"/>
<dbReference type="EMBL" id="UHIV01000005">
    <property type="protein sequence ID" value="SUP60889.1"/>
    <property type="molecule type" value="Genomic_DNA"/>
</dbReference>
<gene>
    <name evidence="1" type="ORF">NCTC13645_02010</name>
</gene>
<organism evidence="1 2">
    <name type="scientific">Weissella viridescens</name>
    <name type="common">Lactobacillus viridescens</name>
    <dbReference type="NCBI Taxonomy" id="1629"/>
    <lineage>
        <taxon>Bacteria</taxon>
        <taxon>Bacillati</taxon>
        <taxon>Bacillota</taxon>
        <taxon>Bacilli</taxon>
        <taxon>Lactobacillales</taxon>
        <taxon>Lactobacillaceae</taxon>
        <taxon>Weissella</taxon>
    </lineage>
</organism>
<protein>
    <submittedName>
        <fullName evidence="1">ATP-dependent nuclease subunit B</fullName>
    </submittedName>
</protein>
<sequence length="115" mass="13103">MIVDYKSSKRDFNFTKALSGLELQLMTYWEALSDAEAIEVGGATYFNAQTPLLKLDKEPLLPDYPSLLAYADEKAQQGDSTQGSCARMTHYYQLWTHQKVIRSCMALNIRSRGMR</sequence>
<evidence type="ECO:0000313" key="1">
    <source>
        <dbReference type="EMBL" id="SUP60889.1"/>
    </source>
</evidence>
<dbReference type="Proteomes" id="UP000254621">
    <property type="component" value="Unassembled WGS sequence"/>
</dbReference>
<proteinExistence type="predicted"/>
<evidence type="ECO:0000313" key="2">
    <source>
        <dbReference type="Proteomes" id="UP000254621"/>
    </source>
</evidence>
<accession>A0A380P6P0</accession>